<evidence type="ECO:0000256" key="3">
    <source>
        <dbReference type="ARBA" id="ARBA00022729"/>
    </source>
</evidence>
<dbReference type="GO" id="GO:0016020">
    <property type="term" value="C:membrane"/>
    <property type="evidence" value="ECO:0007669"/>
    <property type="project" value="InterPro"/>
</dbReference>
<dbReference type="PROSITE" id="PS51257">
    <property type="entry name" value="PROKAR_LIPOPROTEIN"/>
    <property type="match status" value="1"/>
</dbReference>
<dbReference type="SMART" id="SM00079">
    <property type="entry name" value="PBPe"/>
    <property type="match status" value="1"/>
</dbReference>
<evidence type="ECO:0000256" key="5">
    <source>
        <dbReference type="SAM" id="SignalP"/>
    </source>
</evidence>
<dbReference type="RefSeq" id="WP_122626496.1">
    <property type="nucleotide sequence ID" value="NZ_UPPP01000056.1"/>
</dbReference>
<dbReference type="InterPro" id="IPR001320">
    <property type="entry name" value="Iontro_rcpt_C"/>
</dbReference>
<dbReference type="Gene3D" id="3.40.190.10">
    <property type="entry name" value="Periplasmic binding protein-like II"/>
    <property type="match status" value="2"/>
</dbReference>
<keyword evidence="3 5" id="KW-0732">Signal</keyword>
<dbReference type="AlphaFoldDB" id="A0A498QZ88"/>
<feature type="chain" id="PRO_5039575316" evidence="5">
    <location>
        <begin position="22"/>
        <end position="260"/>
    </location>
</feature>
<dbReference type="GO" id="GO:0030313">
    <property type="term" value="C:cell envelope"/>
    <property type="evidence" value="ECO:0007669"/>
    <property type="project" value="UniProtKB-SubCell"/>
</dbReference>
<feature type="signal peptide" evidence="5">
    <location>
        <begin position="1"/>
        <end position="21"/>
    </location>
</feature>
<dbReference type="GO" id="GO:0015276">
    <property type="term" value="F:ligand-gated monoatomic ion channel activity"/>
    <property type="evidence" value="ECO:0007669"/>
    <property type="project" value="InterPro"/>
</dbReference>
<evidence type="ECO:0000313" key="8">
    <source>
        <dbReference type="EMBL" id="VBB05506.1"/>
    </source>
</evidence>
<dbReference type="Proteomes" id="UP000277811">
    <property type="component" value="Unassembled WGS sequence"/>
</dbReference>
<comment type="similarity">
    <text evidence="2 4">Belongs to the bacterial solute-binding protein 3 family.</text>
</comment>
<name>A0A498QZ88_9FIRM</name>
<feature type="domain" description="Ionotropic glutamate receptor C-terminal" evidence="7">
    <location>
        <begin position="35"/>
        <end position="255"/>
    </location>
</feature>
<feature type="domain" description="Solute-binding protein family 3/N-terminal" evidence="6">
    <location>
        <begin position="35"/>
        <end position="256"/>
    </location>
</feature>
<evidence type="ECO:0000256" key="4">
    <source>
        <dbReference type="RuleBase" id="RU003744"/>
    </source>
</evidence>
<dbReference type="OrthoDB" id="9774451at2"/>
<dbReference type="SUPFAM" id="SSF53850">
    <property type="entry name" value="Periplasmic binding protein-like II"/>
    <property type="match status" value="1"/>
</dbReference>
<dbReference type="InterPro" id="IPR018313">
    <property type="entry name" value="SBP_3_CS"/>
</dbReference>
<comment type="subcellular location">
    <subcellularLocation>
        <location evidence="1">Cell envelope</location>
    </subcellularLocation>
</comment>
<keyword evidence="8" id="KW-0675">Receptor</keyword>
<dbReference type="PANTHER" id="PTHR35936:SF17">
    <property type="entry name" value="ARGININE-BINDING EXTRACELLULAR PROTEIN ARTP"/>
    <property type="match status" value="1"/>
</dbReference>
<gene>
    <name evidence="8" type="ORF">LUCI_0716</name>
</gene>
<evidence type="ECO:0000259" key="6">
    <source>
        <dbReference type="SMART" id="SM00062"/>
    </source>
</evidence>
<accession>A0A498QZ88</accession>
<evidence type="ECO:0000256" key="1">
    <source>
        <dbReference type="ARBA" id="ARBA00004196"/>
    </source>
</evidence>
<dbReference type="SMART" id="SM00062">
    <property type="entry name" value="PBPb"/>
    <property type="match status" value="1"/>
</dbReference>
<proteinExistence type="inferred from homology"/>
<organism evidence="8 9">
    <name type="scientific">Lucifera butyrica</name>
    <dbReference type="NCBI Taxonomy" id="1351585"/>
    <lineage>
        <taxon>Bacteria</taxon>
        <taxon>Bacillati</taxon>
        <taxon>Bacillota</taxon>
        <taxon>Negativicutes</taxon>
        <taxon>Veillonellales</taxon>
        <taxon>Veillonellaceae</taxon>
        <taxon>Lucifera</taxon>
    </lineage>
</organism>
<dbReference type="CDD" id="cd13624">
    <property type="entry name" value="PBP2_Arg_Lys_His"/>
    <property type="match status" value="1"/>
</dbReference>
<dbReference type="PROSITE" id="PS01039">
    <property type="entry name" value="SBP_BACTERIAL_3"/>
    <property type="match status" value="1"/>
</dbReference>
<keyword evidence="9" id="KW-1185">Reference proteome</keyword>
<dbReference type="InterPro" id="IPR001638">
    <property type="entry name" value="Solute-binding_3/MltF_N"/>
</dbReference>
<dbReference type="Pfam" id="PF00497">
    <property type="entry name" value="SBP_bac_3"/>
    <property type="match status" value="1"/>
</dbReference>
<evidence type="ECO:0000313" key="9">
    <source>
        <dbReference type="Proteomes" id="UP000277811"/>
    </source>
</evidence>
<reference evidence="8 9" key="1">
    <citation type="submission" date="2018-06" db="EMBL/GenBank/DDBJ databases">
        <authorList>
            <person name="Strepis N."/>
        </authorList>
    </citation>
    <scope>NUCLEOTIDE SEQUENCE [LARGE SCALE GENOMIC DNA]</scope>
    <source>
        <strain evidence="8">LUCI</strain>
    </source>
</reference>
<dbReference type="PANTHER" id="PTHR35936">
    <property type="entry name" value="MEMBRANE-BOUND LYTIC MUREIN TRANSGLYCOSYLASE F"/>
    <property type="match status" value="1"/>
</dbReference>
<evidence type="ECO:0000259" key="7">
    <source>
        <dbReference type="SMART" id="SM00079"/>
    </source>
</evidence>
<evidence type="ECO:0000256" key="2">
    <source>
        <dbReference type="ARBA" id="ARBA00010333"/>
    </source>
</evidence>
<protein>
    <submittedName>
        <fullName evidence="8">Ionotropic glutamate receptor</fullName>
    </submittedName>
</protein>
<sequence length="260" mass="28282">MSKKMIVLLVLSFFAVSLALAGCGGQPAAPAKAKVLKVGSDTAYAPFEFQDEKSKQYVGFDMDLIQAIGKQMGAEVQVQSMNFDGLIPALEAGNIDMAVSAMTITPDRAKKVNFSKPYYKSGLTIVVKSDNNTIHSFKDLEGKRIAVQIGTTGADEAKKVKDAKIREFNTMPEAFLELKNGGVDAAINDKPVNDYFIKEAGGKDAKQVGEPLTAEDYGIAISQKNTQLVEDVNKALDTLKKNGEYEKIYVKWFGVKPPKE</sequence>
<dbReference type="EMBL" id="UPPP01000056">
    <property type="protein sequence ID" value="VBB05506.1"/>
    <property type="molecule type" value="Genomic_DNA"/>
</dbReference>